<evidence type="ECO:0000256" key="3">
    <source>
        <dbReference type="ARBA" id="ARBA00022989"/>
    </source>
</evidence>
<feature type="transmembrane region" description="Helical" evidence="5">
    <location>
        <begin position="99"/>
        <end position="124"/>
    </location>
</feature>
<comment type="subcellular location">
    <subcellularLocation>
        <location evidence="5">Cell membrane</location>
        <topology evidence="5">Multi-pass membrane protein</topology>
    </subcellularLocation>
    <subcellularLocation>
        <location evidence="1">Membrane</location>
        <topology evidence="1">Multi-pass membrane protein</topology>
    </subcellularLocation>
</comment>
<comment type="caution">
    <text evidence="7">The sequence shown here is derived from an EMBL/GenBank/DDBJ whole genome shotgun (WGS) entry which is preliminary data.</text>
</comment>
<feature type="domain" description="ABC transmembrane type-2" evidence="6">
    <location>
        <begin position="21"/>
        <end position="245"/>
    </location>
</feature>
<evidence type="ECO:0000313" key="7">
    <source>
        <dbReference type="EMBL" id="MFD2638143.1"/>
    </source>
</evidence>
<gene>
    <name evidence="7" type="ORF">ACFSW4_04655</name>
</gene>
<feature type="transmembrane region" description="Helical" evidence="5">
    <location>
        <begin position="54"/>
        <end position="78"/>
    </location>
</feature>
<dbReference type="InterPro" id="IPR000412">
    <property type="entry name" value="ABC_2_transport"/>
</dbReference>
<dbReference type="Pfam" id="PF01061">
    <property type="entry name" value="ABC2_membrane"/>
    <property type="match status" value="1"/>
</dbReference>
<dbReference type="PIRSF" id="PIRSF006648">
    <property type="entry name" value="DrrB"/>
    <property type="match status" value="1"/>
</dbReference>
<dbReference type="InterPro" id="IPR052902">
    <property type="entry name" value="ABC-2_transporter"/>
</dbReference>
<evidence type="ECO:0000313" key="8">
    <source>
        <dbReference type="Proteomes" id="UP001597452"/>
    </source>
</evidence>
<proteinExistence type="inferred from homology"/>
<evidence type="ECO:0000259" key="6">
    <source>
        <dbReference type="PROSITE" id="PS51012"/>
    </source>
</evidence>
<dbReference type="InterPro" id="IPR013525">
    <property type="entry name" value="ABC2_TM"/>
</dbReference>
<keyword evidence="5" id="KW-1003">Cell membrane</keyword>
<feature type="transmembrane region" description="Helical" evidence="5">
    <location>
        <begin position="136"/>
        <end position="155"/>
    </location>
</feature>
<reference evidence="8" key="1">
    <citation type="journal article" date="2019" name="Int. J. Syst. Evol. Microbiol.">
        <title>The Global Catalogue of Microorganisms (GCM) 10K type strain sequencing project: providing services to taxonomists for standard genome sequencing and annotation.</title>
        <authorList>
            <consortium name="The Broad Institute Genomics Platform"/>
            <consortium name="The Broad Institute Genome Sequencing Center for Infectious Disease"/>
            <person name="Wu L."/>
            <person name="Ma J."/>
        </authorList>
    </citation>
    <scope>NUCLEOTIDE SEQUENCE [LARGE SCALE GENOMIC DNA]</scope>
    <source>
        <strain evidence="8">TISTR 1571</strain>
    </source>
</reference>
<organism evidence="7 8">
    <name type="scientific">Piscibacillus salipiscarius</name>
    <dbReference type="NCBI Taxonomy" id="299480"/>
    <lineage>
        <taxon>Bacteria</taxon>
        <taxon>Bacillati</taxon>
        <taxon>Bacillota</taxon>
        <taxon>Bacilli</taxon>
        <taxon>Bacillales</taxon>
        <taxon>Bacillaceae</taxon>
        <taxon>Piscibacillus</taxon>
    </lineage>
</organism>
<dbReference type="EMBL" id="JBHUMZ010000014">
    <property type="protein sequence ID" value="MFD2638143.1"/>
    <property type="molecule type" value="Genomic_DNA"/>
</dbReference>
<dbReference type="PROSITE" id="PS51012">
    <property type="entry name" value="ABC_TM2"/>
    <property type="match status" value="1"/>
</dbReference>
<evidence type="ECO:0000256" key="2">
    <source>
        <dbReference type="ARBA" id="ARBA00022692"/>
    </source>
</evidence>
<name>A0ABW5Q8C6_9BACI</name>
<keyword evidence="4 5" id="KW-0472">Membrane</keyword>
<comment type="similarity">
    <text evidence="5">Belongs to the ABC-2 integral membrane protein family.</text>
</comment>
<dbReference type="RefSeq" id="WP_054755000.1">
    <property type="nucleotide sequence ID" value="NZ_JBHUMZ010000014.1"/>
</dbReference>
<dbReference type="PRINTS" id="PR00164">
    <property type="entry name" value="ABC2TRNSPORT"/>
</dbReference>
<dbReference type="PANTHER" id="PTHR43027:SF2">
    <property type="entry name" value="TRANSPORT PERMEASE PROTEIN"/>
    <property type="match status" value="1"/>
</dbReference>
<sequence length="245" mass="27435">MSKMITNHMIADLKLFLRDPMALGFTFVLPAVLFIIFGNIFGNESYGGVEYFDLYISAMIAIMILNIGLFTIGLQLVIDREKGVLRRLKGTPLRPWVMFLSILMKAIIAAIVGAIEIMVIAYFLFKVPMTEHIMSYFLMLVIVTVGFCSFCLIITSVSKTAGAGLGIAFVLMYIMLFLSGVTIPLEIYPETVQTIAQFVPLYYVHDVLQLVWRGAFSFSDITSVLALVSFAGVSVLISNRYFKWE</sequence>
<keyword evidence="8" id="KW-1185">Reference proteome</keyword>
<feature type="transmembrane region" description="Helical" evidence="5">
    <location>
        <begin position="162"/>
        <end position="183"/>
    </location>
</feature>
<feature type="transmembrane region" description="Helical" evidence="5">
    <location>
        <begin position="21"/>
        <end position="42"/>
    </location>
</feature>
<keyword evidence="2 5" id="KW-0812">Transmembrane</keyword>
<dbReference type="InterPro" id="IPR047817">
    <property type="entry name" value="ABC2_TM_bact-type"/>
</dbReference>
<dbReference type="Proteomes" id="UP001597452">
    <property type="component" value="Unassembled WGS sequence"/>
</dbReference>
<evidence type="ECO:0000256" key="1">
    <source>
        <dbReference type="ARBA" id="ARBA00004141"/>
    </source>
</evidence>
<dbReference type="PANTHER" id="PTHR43027">
    <property type="entry name" value="DOXORUBICIN RESISTANCE ABC TRANSPORTER PERMEASE PROTEIN DRRC-RELATED"/>
    <property type="match status" value="1"/>
</dbReference>
<keyword evidence="3 5" id="KW-1133">Transmembrane helix</keyword>
<evidence type="ECO:0000256" key="5">
    <source>
        <dbReference type="RuleBase" id="RU361157"/>
    </source>
</evidence>
<feature type="transmembrane region" description="Helical" evidence="5">
    <location>
        <begin position="221"/>
        <end position="242"/>
    </location>
</feature>
<protein>
    <recommendedName>
        <fullName evidence="5">Transport permease protein</fullName>
    </recommendedName>
</protein>
<evidence type="ECO:0000256" key="4">
    <source>
        <dbReference type="ARBA" id="ARBA00023136"/>
    </source>
</evidence>
<accession>A0ABW5Q8C6</accession>
<keyword evidence="5" id="KW-0813">Transport</keyword>